<protein>
    <submittedName>
        <fullName evidence="1">Uncharacterized protein</fullName>
    </submittedName>
</protein>
<organism evidence="1 2">
    <name type="scientific">Planktothrix serta PCC 8927</name>
    <dbReference type="NCBI Taxonomy" id="671068"/>
    <lineage>
        <taxon>Bacteria</taxon>
        <taxon>Bacillati</taxon>
        <taxon>Cyanobacteriota</taxon>
        <taxon>Cyanophyceae</taxon>
        <taxon>Oscillatoriophycideae</taxon>
        <taxon>Oscillatoriales</taxon>
        <taxon>Microcoleaceae</taxon>
        <taxon>Planktothrix</taxon>
    </lineage>
</organism>
<sequence>MQITIEIPDEYIQQLQPNLENFSQRILETLVVESYNAQKLTTAEVGRILNLNRFEVETFLKKHRAYLHYTITDFHQDLQTLQHLQEH</sequence>
<reference evidence="1" key="1">
    <citation type="submission" date="2019-10" db="EMBL/GenBank/DDBJ databases">
        <authorList>
            <consortium name="Genoscope - CEA"/>
            <person name="William W."/>
        </authorList>
    </citation>
    <scope>NUCLEOTIDE SEQUENCE [LARGE SCALE GENOMIC DNA]</scope>
    <source>
        <strain evidence="1">BBR_PRJEB10992</strain>
    </source>
</reference>
<dbReference type="RefSeq" id="WP_083626623.1">
    <property type="nucleotide sequence ID" value="NZ_LR734885.1"/>
</dbReference>
<comment type="caution">
    <text evidence="1">The sequence shown here is derived from an EMBL/GenBank/DDBJ whole genome shotgun (WGS) entry which is preliminary data.</text>
</comment>
<accession>A0A7Z9E5H4</accession>
<evidence type="ECO:0000313" key="2">
    <source>
        <dbReference type="Proteomes" id="UP000184550"/>
    </source>
</evidence>
<evidence type="ECO:0000313" key="1">
    <source>
        <dbReference type="EMBL" id="VXD25232.1"/>
    </source>
</evidence>
<dbReference type="AlphaFoldDB" id="A0A7Z9E5H4"/>
<keyword evidence="2" id="KW-1185">Reference proteome</keyword>
<dbReference type="Proteomes" id="UP000184550">
    <property type="component" value="Unassembled WGS sequence"/>
</dbReference>
<name>A0A7Z9E5H4_9CYAN</name>
<dbReference type="InterPro" id="IPR005368">
    <property type="entry name" value="UPF0175"/>
</dbReference>
<proteinExistence type="predicted"/>
<dbReference type="EMBL" id="CZCU02000163">
    <property type="protein sequence ID" value="VXD25232.1"/>
    <property type="molecule type" value="Genomic_DNA"/>
</dbReference>
<dbReference type="Pfam" id="PF03683">
    <property type="entry name" value="UPF0175"/>
    <property type="match status" value="1"/>
</dbReference>
<gene>
    <name evidence="1" type="ORF">PL8927_850016</name>
</gene>
<dbReference type="OrthoDB" id="531849at2"/>